<gene>
    <name evidence="1" type="ORF">XENIA_75</name>
</gene>
<accession>A0A0K2CYD4</accession>
<protein>
    <submittedName>
        <fullName evidence="1">Uncharacterized protein</fullName>
    </submittedName>
</protein>
<evidence type="ECO:0000313" key="2">
    <source>
        <dbReference type="Proteomes" id="UP000201211"/>
    </source>
</evidence>
<proteinExistence type="predicted"/>
<dbReference type="EMBL" id="KT361652">
    <property type="protein sequence ID" value="ALA12564.1"/>
    <property type="molecule type" value="Genomic_DNA"/>
</dbReference>
<organism evidence="1 2">
    <name type="scientific">Paenibacillus phage Xenia</name>
    <dbReference type="NCBI Taxonomy" id="1636263"/>
    <lineage>
        <taxon>Viruses</taxon>
        <taxon>Duplodnaviria</taxon>
        <taxon>Heunggongvirae</taxon>
        <taxon>Uroviricota</taxon>
        <taxon>Caudoviricetes</taxon>
        <taxon>Fernvirus</taxon>
        <taxon>Fernvirus shelly</taxon>
    </lineage>
</organism>
<sequence>MALSKIPFQILKNPSKMQFASILLFLFILSHSCLYPRAVTLLLLYCYPKHF</sequence>
<dbReference type="GeneID" id="26629112"/>
<dbReference type="RefSeq" id="YP_009201985.1">
    <property type="nucleotide sequence ID" value="NC_028837.1"/>
</dbReference>
<dbReference type="KEGG" id="vg:26629112"/>
<evidence type="ECO:0000313" key="1">
    <source>
        <dbReference type="EMBL" id="ALA12564.1"/>
    </source>
</evidence>
<reference evidence="1 2" key="1">
    <citation type="journal article" date="2015" name="Genome Announc.">
        <title>Complete Genome Sequences of Nine Phages Capable of Infecting Paenibacillus larvae, the Causative Agent of American Foulbrood Disease in Honeybees.</title>
        <authorList>
            <person name="Tsourkas P.K."/>
            <person name="Yost D.G."/>
            <person name="Krohn A."/>
            <person name="LeBlanc L."/>
            <person name="Zhang A."/>
            <person name="Stamereilers C."/>
            <person name="Amy P.S."/>
        </authorList>
    </citation>
    <scope>NUCLEOTIDE SEQUENCE [LARGE SCALE GENOMIC DNA]</scope>
</reference>
<dbReference type="Proteomes" id="UP000201211">
    <property type="component" value="Segment"/>
</dbReference>
<name>A0A0K2CYD4_9CAUD</name>